<dbReference type="Gene3D" id="2.10.70.10">
    <property type="entry name" value="Complement Module, domain 1"/>
    <property type="match status" value="1"/>
</dbReference>
<feature type="transmembrane region" description="Helical" evidence="5">
    <location>
        <begin position="71"/>
        <end position="99"/>
    </location>
</feature>
<dbReference type="AlphaFoldDB" id="A0A8B6F6D7"/>
<comment type="caution">
    <text evidence="4">Lacks conserved residue(s) required for the propagation of feature annotation.</text>
</comment>
<dbReference type="InterPro" id="IPR035976">
    <property type="entry name" value="Sushi/SCR/CCP_sf"/>
</dbReference>
<reference evidence="7" key="1">
    <citation type="submission" date="2018-11" db="EMBL/GenBank/DDBJ databases">
        <authorList>
            <person name="Alioto T."/>
            <person name="Alioto T."/>
        </authorList>
    </citation>
    <scope>NUCLEOTIDE SEQUENCE</scope>
</reference>
<name>A0A8B6F6D7_MYTGA</name>
<dbReference type="PROSITE" id="PS50923">
    <property type="entry name" value="SUSHI"/>
    <property type="match status" value="1"/>
</dbReference>
<sequence length="249" mass="27692">MSCPHPPAISGGTSEVVNDVATYTCNTGYKINGSPQIGCYNGQWSSPLPECSLINSANQYWLDITNNQDEIPVWLIAMVGLAAVLAVILLLACLAAVLWKLFGSPKVDPNLMIDHTGGGAGKGCSCCYRYAGCCRRKRPRNEQKVASNSVTSMSDKMNMVQETPTKNQAISEMFEVKDNNNSNLKQHVETQTKGWAIVQEYFHQVKRCNRRQDAMTTFDSTLPVRDLLIVERRRQKVFVLVIHSMISET</sequence>
<keyword evidence="5" id="KW-0472">Membrane</keyword>
<protein>
    <recommendedName>
        <fullName evidence="6">Sushi domain-containing protein</fullName>
    </recommendedName>
</protein>
<dbReference type="Pfam" id="PF00084">
    <property type="entry name" value="Sushi"/>
    <property type="match status" value="1"/>
</dbReference>
<dbReference type="PANTHER" id="PTHR45656:SF4">
    <property type="entry name" value="PROTEIN CBR-CLEC-78"/>
    <property type="match status" value="1"/>
</dbReference>
<comment type="caution">
    <text evidence="7">The sequence shown here is derived from an EMBL/GenBank/DDBJ whole genome shotgun (WGS) entry which is preliminary data.</text>
</comment>
<accession>A0A8B6F6D7</accession>
<feature type="domain" description="Sushi" evidence="6">
    <location>
        <begin position="1"/>
        <end position="53"/>
    </location>
</feature>
<evidence type="ECO:0000313" key="8">
    <source>
        <dbReference type="Proteomes" id="UP000596742"/>
    </source>
</evidence>
<dbReference type="PANTHER" id="PTHR45656">
    <property type="entry name" value="PROTEIN CBR-CLEC-78"/>
    <property type="match status" value="1"/>
</dbReference>
<dbReference type="Proteomes" id="UP000596742">
    <property type="component" value="Unassembled WGS sequence"/>
</dbReference>
<evidence type="ECO:0000256" key="2">
    <source>
        <dbReference type="ARBA" id="ARBA00022737"/>
    </source>
</evidence>
<proteinExistence type="predicted"/>
<keyword evidence="2" id="KW-0677">Repeat</keyword>
<dbReference type="OrthoDB" id="6116635at2759"/>
<dbReference type="SMART" id="SM00032">
    <property type="entry name" value="CCP"/>
    <property type="match status" value="1"/>
</dbReference>
<evidence type="ECO:0000313" key="7">
    <source>
        <dbReference type="EMBL" id="VDI44296.1"/>
    </source>
</evidence>
<keyword evidence="4" id="KW-0768">Sushi</keyword>
<keyword evidence="5" id="KW-0812">Transmembrane</keyword>
<dbReference type="CDD" id="cd00033">
    <property type="entry name" value="CCP"/>
    <property type="match status" value="1"/>
</dbReference>
<evidence type="ECO:0000256" key="1">
    <source>
        <dbReference type="ARBA" id="ARBA00022729"/>
    </source>
</evidence>
<dbReference type="InterPro" id="IPR051277">
    <property type="entry name" value="SEZ6_CSMD_C4BPB_Regulators"/>
</dbReference>
<keyword evidence="8" id="KW-1185">Reference proteome</keyword>
<evidence type="ECO:0000259" key="6">
    <source>
        <dbReference type="PROSITE" id="PS50923"/>
    </source>
</evidence>
<evidence type="ECO:0000256" key="4">
    <source>
        <dbReference type="PROSITE-ProRule" id="PRU00302"/>
    </source>
</evidence>
<dbReference type="SUPFAM" id="SSF57535">
    <property type="entry name" value="Complement control module/SCR domain"/>
    <property type="match status" value="1"/>
</dbReference>
<evidence type="ECO:0000256" key="5">
    <source>
        <dbReference type="SAM" id="Phobius"/>
    </source>
</evidence>
<keyword evidence="5" id="KW-1133">Transmembrane helix</keyword>
<organism evidence="7 8">
    <name type="scientific">Mytilus galloprovincialis</name>
    <name type="common">Mediterranean mussel</name>
    <dbReference type="NCBI Taxonomy" id="29158"/>
    <lineage>
        <taxon>Eukaryota</taxon>
        <taxon>Metazoa</taxon>
        <taxon>Spiralia</taxon>
        <taxon>Lophotrochozoa</taxon>
        <taxon>Mollusca</taxon>
        <taxon>Bivalvia</taxon>
        <taxon>Autobranchia</taxon>
        <taxon>Pteriomorphia</taxon>
        <taxon>Mytilida</taxon>
        <taxon>Mytiloidea</taxon>
        <taxon>Mytilidae</taxon>
        <taxon>Mytilinae</taxon>
        <taxon>Mytilus</taxon>
    </lineage>
</organism>
<dbReference type="EMBL" id="UYJE01006243">
    <property type="protein sequence ID" value="VDI44296.1"/>
    <property type="molecule type" value="Genomic_DNA"/>
</dbReference>
<keyword evidence="3" id="KW-1015">Disulfide bond</keyword>
<evidence type="ECO:0000256" key="3">
    <source>
        <dbReference type="ARBA" id="ARBA00023157"/>
    </source>
</evidence>
<gene>
    <name evidence="7" type="ORF">MGAL_10B020363</name>
</gene>
<dbReference type="InterPro" id="IPR000436">
    <property type="entry name" value="Sushi_SCR_CCP_dom"/>
</dbReference>
<keyword evidence="1" id="KW-0732">Signal</keyword>